<keyword evidence="2 7" id="KW-0349">Heme</keyword>
<evidence type="ECO:0000256" key="4">
    <source>
        <dbReference type="ARBA" id="ARBA00022729"/>
    </source>
</evidence>
<keyword evidence="5" id="KW-0201">Cytochrome c-type biogenesis</keyword>
<comment type="caution">
    <text evidence="9">The sequence shown here is derived from an EMBL/GenBank/DDBJ whole genome shotgun (WGS) entry which is preliminary data.</text>
</comment>
<comment type="function">
    <text evidence="7">Possible subunit of a heme lyase.</text>
</comment>
<organism evidence="9 10">
    <name type="scientific">Marilutibacter penaei</name>
    <dbReference type="NCBI Taxonomy" id="2759900"/>
    <lineage>
        <taxon>Bacteria</taxon>
        <taxon>Pseudomonadati</taxon>
        <taxon>Pseudomonadota</taxon>
        <taxon>Gammaproteobacteria</taxon>
        <taxon>Lysobacterales</taxon>
        <taxon>Lysobacteraceae</taxon>
        <taxon>Marilutibacter</taxon>
    </lineage>
</organism>
<feature type="signal peptide" evidence="7">
    <location>
        <begin position="1"/>
        <end position="23"/>
    </location>
</feature>
<accession>A0A7W3YDV2</accession>
<protein>
    <recommendedName>
        <fullName evidence="7">Cytochrome c-type biogenesis protein</fullName>
    </recommendedName>
</protein>
<keyword evidence="6 7" id="KW-0408">Iron</keyword>
<evidence type="ECO:0000256" key="5">
    <source>
        <dbReference type="ARBA" id="ARBA00022748"/>
    </source>
</evidence>
<dbReference type="InterPro" id="IPR051263">
    <property type="entry name" value="C-type_cytochrome_biogenesis"/>
</dbReference>
<dbReference type="FunFam" id="1.10.8.640:FF:000001">
    <property type="entry name" value="Cytochrome c-type biogenesis protein"/>
    <property type="match status" value="1"/>
</dbReference>
<keyword evidence="3 7" id="KW-0479">Metal-binding</keyword>
<comment type="similarity">
    <text evidence="1 7">Belongs to the CcmH/CycL/Ccl2/NrfF family.</text>
</comment>
<dbReference type="AlphaFoldDB" id="A0A7W3YDV2"/>
<dbReference type="InterPro" id="IPR038297">
    <property type="entry name" value="CcmH/CycL/NrfF/Ccl2_sf"/>
</dbReference>
<dbReference type="Gene3D" id="1.10.8.640">
    <property type="entry name" value="Cytochrome C biogenesis protein"/>
    <property type="match status" value="1"/>
</dbReference>
<dbReference type="Proteomes" id="UP000552587">
    <property type="component" value="Unassembled WGS sequence"/>
</dbReference>
<keyword evidence="7" id="KW-0472">Membrane</keyword>
<dbReference type="PANTHER" id="PTHR47870:SF1">
    <property type="entry name" value="CYTOCHROME C-TYPE BIOGENESIS PROTEIN CCMH"/>
    <property type="match status" value="1"/>
</dbReference>
<dbReference type="GO" id="GO:0005886">
    <property type="term" value="C:plasma membrane"/>
    <property type="evidence" value="ECO:0007669"/>
    <property type="project" value="TreeGrafter"/>
</dbReference>
<gene>
    <name evidence="9" type="ORF">H4F99_03455</name>
</gene>
<name>A0A7W3YDV2_9GAMM</name>
<evidence type="ECO:0000313" key="10">
    <source>
        <dbReference type="Proteomes" id="UP000552587"/>
    </source>
</evidence>
<dbReference type="GO" id="GO:0046872">
    <property type="term" value="F:metal ion binding"/>
    <property type="evidence" value="ECO:0007669"/>
    <property type="project" value="UniProtKB-KW"/>
</dbReference>
<dbReference type="PANTHER" id="PTHR47870">
    <property type="entry name" value="CYTOCHROME C-TYPE BIOGENESIS PROTEIN CCMH"/>
    <property type="match status" value="1"/>
</dbReference>
<keyword evidence="7" id="KW-0812">Transmembrane</keyword>
<dbReference type="CDD" id="cd16378">
    <property type="entry name" value="CcmH_N"/>
    <property type="match status" value="1"/>
</dbReference>
<evidence type="ECO:0000256" key="6">
    <source>
        <dbReference type="ARBA" id="ARBA00023004"/>
    </source>
</evidence>
<dbReference type="Pfam" id="PF03918">
    <property type="entry name" value="CcmH"/>
    <property type="match status" value="1"/>
</dbReference>
<feature type="domain" description="CcmH/CycL/Ccl2/NrfF N-terminal" evidence="8">
    <location>
        <begin position="20"/>
        <end position="138"/>
    </location>
</feature>
<evidence type="ECO:0000313" key="9">
    <source>
        <dbReference type="EMBL" id="MBB1087541.1"/>
    </source>
</evidence>
<feature type="transmembrane region" description="Helical" evidence="7">
    <location>
        <begin position="110"/>
        <end position="131"/>
    </location>
</feature>
<keyword evidence="7" id="KW-1133">Transmembrane helix</keyword>
<sequence length="148" mass="16515">MRPLLAVLLGLVLVLPVARVASAQVADPTPLAFNDAAEEQRFHALVVELRCVMCQNQSLADSNAQIAVDLRREVLALMREGRSDAEVKAYLVERYGEFVLYRPEVASRTWLLWFGPALVLVLGGLGVLWAVRRHAGRDPVPLDDEQEW</sequence>
<evidence type="ECO:0000256" key="3">
    <source>
        <dbReference type="ARBA" id="ARBA00022723"/>
    </source>
</evidence>
<feature type="chain" id="PRO_5031606994" description="Cytochrome c-type biogenesis protein" evidence="7">
    <location>
        <begin position="24"/>
        <end position="148"/>
    </location>
</feature>
<evidence type="ECO:0000256" key="2">
    <source>
        <dbReference type="ARBA" id="ARBA00022617"/>
    </source>
</evidence>
<dbReference type="InterPro" id="IPR005616">
    <property type="entry name" value="CcmH/CycL/Ccl2/NrfF_N"/>
</dbReference>
<keyword evidence="10" id="KW-1185">Reference proteome</keyword>
<reference evidence="9 10" key="1">
    <citation type="submission" date="2020-07" db="EMBL/GenBank/DDBJ databases">
        <authorList>
            <person name="Xu S."/>
            <person name="Li A."/>
        </authorList>
    </citation>
    <scope>NUCLEOTIDE SEQUENCE [LARGE SCALE GENOMIC DNA]</scope>
    <source>
        <strain evidence="9 10">SG-8</strain>
    </source>
</reference>
<dbReference type="RefSeq" id="WP_182668324.1">
    <property type="nucleotide sequence ID" value="NZ_JACHTE010000002.1"/>
</dbReference>
<evidence type="ECO:0000256" key="7">
    <source>
        <dbReference type="RuleBase" id="RU364112"/>
    </source>
</evidence>
<dbReference type="EMBL" id="JACHTE010000002">
    <property type="protein sequence ID" value="MBB1087541.1"/>
    <property type="molecule type" value="Genomic_DNA"/>
</dbReference>
<evidence type="ECO:0000259" key="8">
    <source>
        <dbReference type="Pfam" id="PF03918"/>
    </source>
</evidence>
<dbReference type="GO" id="GO:0017004">
    <property type="term" value="P:cytochrome complex assembly"/>
    <property type="evidence" value="ECO:0007669"/>
    <property type="project" value="UniProtKB-KW"/>
</dbReference>
<keyword evidence="4 7" id="KW-0732">Signal</keyword>
<evidence type="ECO:0000256" key="1">
    <source>
        <dbReference type="ARBA" id="ARBA00010342"/>
    </source>
</evidence>
<proteinExistence type="inferred from homology"/>